<evidence type="ECO:0000259" key="7">
    <source>
        <dbReference type="PROSITE" id="PS50847"/>
    </source>
</evidence>
<sequence>MTLALRQGAELDGLRVAVVCHPSRAPPGAGEDKFVHMERRIGRQAAAVAATTALVGSMMVAVAGAATATTGDEITGSVWQDYDANGTFDSYEDGLAGIEVVAYDADGNVAGPVTTAQDGTYALAVTSDAPGWRVEANLPDGPQWDQWRPAAVGRAGDPSNGTTVQFVTVTDGAGVDGVDFSFHVPTAYVENDPLVYIPVLQAGVSDGASADLPGSAVINWTAENGGSPVPQSGVVPFSEIGATNGSAMVRAESSDDIPTAFAAAYLRRHVGFGPGGIGAIYRVSPDGADWTAPTASAELYVDVTDYGIDLGGPDPLADPTDPDGLRPDVTAMNPGYDWARDAQAWNNVGRAGLGLMAMSPDERYLFVVNLHNRSIIRIDTGGDPSAAPVAVEEFELDGTFPDSSDVRPYGVTVDPLTGTMYLTATDTAESTQDYTDLHGYVYSFGAEAPGSLTPVLDFPLDFDRDDFTDHFFPWATELSDYTSTDSRQGGTAPAVQDHGNGTVSVFMPQPIVASAQVLHGDLVLGVRDLAGDIFAIQTNLSGDPADPDARLLAHERSEGDVFIAAPNGDGTFALENDGVHAGVVGNGALQGDLGPGGLRYFDTGYTPFNQDNESTGSIVVMPSRPDGIMTTGIHVANGGLQEGTRRLFQDSGAAYDPAGALIRSTSGTMVTSKGNGLGNATVLASAAPIEIGNYVWYDVDNDGVQDPDETPVEGATVNLYEVAGDGTRTLVNSTTTNAQGEYYFSSFDEAYQLATNTDYVVGVDNPDDYAAGGPLENWYPTVPDTGDDASVDADRNDSDGLVEETADGWFPFAAITTGGPGENDHTIDFGYSNIDYEFDKRTVSGPTQSPEDDGTWVLEYELIAENTGAIDGAYGLTDDLTGYGDGIIVTDTEVVSGPDGAALNPDWDGVDDMRVITEGMPITAGSTVENESEHVYLLRVTVALEADADTNEALVEAEQLACREGQTSGDEVPTTGLFNEATMEPDNHSAFVDDECGELPKVVVDKSVTSEPAVVDPETNPGEYTITYGLTVTNETDVATTYDLTDSLRFGEGIEIVEGSITTRALDPADTVLNAAYDGVIDDLIVGDVPIEGGAVHTYEVSVHYTVDLPERAEGDVAPDPSACRDEATLDTDEVTGLYNQASTSFNGYRDYDDECREVGEVTHDKELLSADPVGEGQWEILYQIEVSNEGVEPVGYDLDDELHFGEGIEVVSSAVTGTPDGVTLADPAWNGQENTRIVSEVSMPGTDDEGYTPHVYELTVLADVPLNFADAVDGVDPATCGEGVVDHADPQARAFLNVSHLRDEAGATEDDDACAAPPELVIDKTVDAGSPVPQGDGTWLVTYGLEVSNTGGMAGEYDLVDVLLFGDDVEVLSAGVTTAPEGVDVNDSWTGSEAELGGSLIAADVPLDAGAVHSYEVQVAVTVADPSDPESVSAAFTCPEPGSRESAGLNNQAVIGHNDLSADDVVCPEPAVIVMDKTISYGPDLDANGHYTITYQIEVTNPGENETLYDLADELHYGDGIEVTDADVTSAPDGVQVNPAWTGTGNDLVIATSVPLPGGATHVYTVIVTGMIAESALSVATMACPPAESAGESGGFLNVATVTGAGIVLQDDACASPPDELPTTGADGMGALAALAALTAITGAVLVALRFRKGRID</sequence>
<keyword evidence="6" id="KW-0812">Transmembrane</keyword>
<keyword evidence="4" id="KW-0732">Signal</keyword>
<keyword evidence="6" id="KW-1133">Transmembrane helix</keyword>
<keyword evidence="9" id="KW-1185">Reference proteome</keyword>
<proteinExistence type="predicted"/>
<keyword evidence="6" id="KW-0472">Membrane</keyword>
<keyword evidence="3" id="KW-0964">Secreted</keyword>
<protein>
    <recommendedName>
        <fullName evidence="7">Gram-positive cocci surface proteins LPxTG domain-containing protein</fullName>
    </recommendedName>
</protein>
<dbReference type="SUPFAM" id="SSF63829">
    <property type="entry name" value="Calcium-dependent phosphotriesterase"/>
    <property type="match status" value="1"/>
</dbReference>
<evidence type="ECO:0000256" key="5">
    <source>
        <dbReference type="ARBA" id="ARBA00023088"/>
    </source>
</evidence>
<evidence type="ECO:0000256" key="2">
    <source>
        <dbReference type="ARBA" id="ARBA00022512"/>
    </source>
</evidence>
<dbReference type="Proteomes" id="UP000593758">
    <property type="component" value="Chromosome"/>
</dbReference>
<keyword evidence="2" id="KW-0134">Cell wall</keyword>
<organism evidence="8 9">
    <name type="scientific">Ruania alkalisoli</name>
    <dbReference type="NCBI Taxonomy" id="2779775"/>
    <lineage>
        <taxon>Bacteria</taxon>
        <taxon>Bacillati</taxon>
        <taxon>Actinomycetota</taxon>
        <taxon>Actinomycetes</taxon>
        <taxon>Micrococcales</taxon>
        <taxon>Ruaniaceae</taxon>
        <taxon>Ruania</taxon>
    </lineage>
</organism>
<gene>
    <name evidence="8" type="ORF">IM660_01475</name>
</gene>
<dbReference type="Pfam" id="PF17210">
    <property type="entry name" value="SdrD_B"/>
    <property type="match status" value="2"/>
</dbReference>
<dbReference type="EMBL" id="CP063169">
    <property type="protein sequence ID" value="QOR71014.1"/>
    <property type="molecule type" value="Genomic_DNA"/>
</dbReference>
<dbReference type="SUPFAM" id="SSF117074">
    <property type="entry name" value="Hypothetical protein PA1324"/>
    <property type="match status" value="1"/>
</dbReference>
<dbReference type="InterPro" id="IPR033764">
    <property type="entry name" value="Sdr_B"/>
</dbReference>
<comment type="subcellular location">
    <subcellularLocation>
        <location evidence="1">Secreted</location>
    </subcellularLocation>
</comment>
<evidence type="ECO:0000256" key="1">
    <source>
        <dbReference type="ARBA" id="ARBA00004613"/>
    </source>
</evidence>
<keyword evidence="5" id="KW-0572">Peptidoglycan-anchor</keyword>
<name>A0A7M1SVM2_9MICO</name>
<dbReference type="InterPro" id="IPR013783">
    <property type="entry name" value="Ig-like_fold"/>
</dbReference>
<feature type="transmembrane region" description="Helical" evidence="6">
    <location>
        <begin position="45"/>
        <end position="66"/>
    </location>
</feature>
<accession>A0A7M1SVM2</accession>
<feature type="transmembrane region" description="Helical" evidence="6">
    <location>
        <begin position="1629"/>
        <end position="1650"/>
    </location>
</feature>
<evidence type="ECO:0000313" key="9">
    <source>
        <dbReference type="Proteomes" id="UP000593758"/>
    </source>
</evidence>
<evidence type="ECO:0000313" key="8">
    <source>
        <dbReference type="EMBL" id="QOR71014.1"/>
    </source>
</evidence>
<dbReference type="GO" id="GO:0005576">
    <property type="term" value="C:extracellular region"/>
    <property type="evidence" value="ECO:0007669"/>
    <property type="project" value="UniProtKB-SubCell"/>
</dbReference>
<dbReference type="RefSeq" id="WP_193497683.1">
    <property type="nucleotide sequence ID" value="NZ_CP063169.1"/>
</dbReference>
<dbReference type="InterPro" id="IPR019931">
    <property type="entry name" value="LPXTG_anchor"/>
</dbReference>
<dbReference type="Gene3D" id="2.60.40.10">
    <property type="entry name" value="Immunoglobulins"/>
    <property type="match status" value="2"/>
</dbReference>
<evidence type="ECO:0000256" key="3">
    <source>
        <dbReference type="ARBA" id="ARBA00022525"/>
    </source>
</evidence>
<evidence type="ECO:0000256" key="6">
    <source>
        <dbReference type="SAM" id="Phobius"/>
    </source>
</evidence>
<dbReference type="KEGG" id="halt:IM660_01475"/>
<feature type="domain" description="Gram-positive cocci surface proteins LPxTG" evidence="7">
    <location>
        <begin position="1622"/>
        <end position="1658"/>
    </location>
</feature>
<evidence type="ECO:0000256" key="4">
    <source>
        <dbReference type="ARBA" id="ARBA00022729"/>
    </source>
</evidence>
<dbReference type="GO" id="GO:0005975">
    <property type="term" value="P:carbohydrate metabolic process"/>
    <property type="evidence" value="ECO:0007669"/>
    <property type="project" value="UniProtKB-ARBA"/>
</dbReference>
<reference evidence="8 9" key="1">
    <citation type="submission" date="2020-10" db="EMBL/GenBank/DDBJ databases">
        <title>Haloactinobacterium sp. RN3S43, a bacterium isolated from saline soil.</title>
        <authorList>
            <person name="Sun J.-Q."/>
        </authorList>
    </citation>
    <scope>NUCLEOTIDE SEQUENCE [LARGE SCALE GENOMIC DNA]</scope>
    <source>
        <strain evidence="8 9">RN3S43</strain>
    </source>
</reference>
<dbReference type="PROSITE" id="PS50847">
    <property type="entry name" value="GRAM_POS_ANCHORING"/>
    <property type="match status" value="1"/>
</dbReference>